<dbReference type="InterPro" id="IPR006182">
    <property type="entry name" value="FliF_N_dom"/>
</dbReference>
<dbReference type="Pfam" id="PF08345">
    <property type="entry name" value="YscJ_FliF_C"/>
    <property type="match status" value="1"/>
</dbReference>
<evidence type="ECO:0000259" key="11">
    <source>
        <dbReference type="Pfam" id="PF01514"/>
    </source>
</evidence>
<evidence type="ECO:0000256" key="3">
    <source>
        <dbReference type="ARBA" id="ARBA00007971"/>
    </source>
</evidence>
<dbReference type="InterPro" id="IPR013556">
    <property type="entry name" value="Flag_M-ring_C"/>
</dbReference>
<keyword evidence="7 10" id="KW-0472">Membrane</keyword>
<keyword evidence="13" id="KW-0282">Flagellum</keyword>
<keyword evidence="14" id="KW-1185">Reference proteome</keyword>
<dbReference type="RefSeq" id="WP_281814022.1">
    <property type="nucleotide sequence ID" value="NZ_BRLB01000002.1"/>
</dbReference>
<dbReference type="GO" id="GO:0009431">
    <property type="term" value="C:bacterial-type flagellum basal body, MS ring"/>
    <property type="evidence" value="ECO:0007669"/>
    <property type="project" value="InterPro"/>
</dbReference>
<dbReference type="Pfam" id="PF01514">
    <property type="entry name" value="YscJ_FliF"/>
    <property type="match status" value="1"/>
</dbReference>
<evidence type="ECO:0000256" key="5">
    <source>
        <dbReference type="ARBA" id="ARBA00022692"/>
    </source>
</evidence>
<dbReference type="InterPro" id="IPR000067">
    <property type="entry name" value="FlgMring_FliF"/>
</dbReference>
<feature type="compositionally biased region" description="Polar residues" evidence="9">
    <location>
        <begin position="301"/>
        <end position="335"/>
    </location>
</feature>
<evidence type="ECO:0000256" key="9">
    <source>
        <dbReference type="SAM" id="MobiDB-lite"/>
    </source>
</evidence>
<reference evidence="13" key="1">
    <citation type="submission" date="2022-06" db="EMBL/GenBank/DDBJ databases">
        <title>Vallitalea longa sp. nov., an anaerobic bacterium isolated from marine sediment.</title>
        <authorList>
            <person name="Hirano S."/>
            <person name="Terahara T."/>
            <person name="Mori K."/>
            <person name="Hamada M."/>
            <person name="Matsumoto R."/>
            <person name="Kobayashi T."/>
        </authorList>
    </citation>
    <scope>NUCLEOTIDE SEQUENCE</scope>
    <source>
        <strain evidence="13">SH18-1</strain>
    </source>
</reference>
<evidence type="ECO:0000256" key="8">
    <source>
        <dbReference type="ARBA" id="ARBA00023143"/>
    </source>
</evidence>
<dbReference type="PANTHER" id="PTHR30046:SF0">
    <property type="entry name" value="FLAGELLAR M-RING PROTEIN"/>
    <property type="match status" value="1"/>
</dbReference>
<keyword evidence="5 10" id="KW-0812">Transmembrane</keyword>
<evidence type="ECO:0000313" key="14">
    <source>
        <dbReference type="Proteomes" id="UP001144256"/>
    </source>
</evidence>
<evidence type="ECO:0000256" key="1">
    <source>
        <dbReference type="ARBA" id="ARBA00004117"/>
    </source>
</evidence>
<keyword evidence="8" id="KW-0975">Bacterial flagellum</keyword>
<feature type="region of interest" description="Disordered" evidence="9">
    <location>
        <begin position="277"/>
        <end position="335"/>
    </location>
</feature>
<feature type="transmembrane region" description="Helical" evidence="10">
    <location>
        <begin position="444"/>
        <end position="462"/>
    </location>
</feature>
<dbReference type="PRINTS" id="PR01009">
    <property type="entry name" value="FLGMRINGFLIF"/>
</dbReference>
<dbReference type="GO" id="GO:0003774">
    <property type="term" value="F:cytoskeletal motor activity"/>
    <property type="evidence" value="ECO:0007669"/>
    <property type="project" value="InterPro"/>
</dbReference>
<evidence type="ECO:0000256" key="10">
    <source>
        <dbReference type="SAM" id="Phobius"/>
    </source>
</evidence>
<accession>A0A9W5Y8A1</accession>
<comment type="subcellular location">
    <subcellularLocation>
        <location evidence="1">Bacterial flagellum basal body</location>
    </subcellularLocation>
    <subcellularLocation>
        <location evidence="2">Cell membrane</location>
        <topology evidence="2">Multi-pass membrane protein</topology>
    </subcellularLocation>
</comment>
<dbReference type="Gene3D" id="3.30.300.30">
    <property type="match status" value="1"/>
</dbReference>
<proteinExistence type="inferred from homology"/>
<feature type="compositionally biased region" description="Basic and acidic residues" evidence="9">
    <location>
        <begin position="291"/>
        <end position="300"/>
    </location>
</feature>
<evidence type="ECO:0000313" key="13">
    <source>
        <dbReference type="EMBL" id="GKX28990.1"/>
    </source>
</evidence>
<keyword evidence="13" id="KW-0966">Cell projection</keyword>
<evidence type="ECO:0000256" key="6">
    <source>
        <dbReference type="ARBA" id="ARBA00022989"/>
    </source>
</evidence>
<evidence type="ECO:0000256" key="2">
    <source>
        <dbReference type="ARBA" id="ARBA00004651"/>
    </source>
</evidence>
<keyword evidence="6 10" id="KW-1133">Transmembrane helix</keyword>
<dbReference type="NCBIfam" id="TIGR00206">
    <property type="entry name" value="fliF"/>
    <property type="match status" value="1"/>
</dbReference>
<evidence type="ECO:0000256" key="7">
    <source>
        <dbReference type="ARBA" id="ARBA00023136"/>
    </source>
</evidence>
<sequence length="531" mass="59049">MPGFISKTSDQITGFWNKFDKKQKLQMIAALVVTVIALSILTIALNKTKMVPFVSGLEPKTTNEVKTLLEEQGIKYEVKDDASSIYVDKKKKQDAQMALDSMGIISNTGMTYKEAFNSSLSTTEAEKNAKQKLAFENELGDKISVIEDVESAVVKLVIPDQDRTIFDDVKEAKASAILTTTNDLTSEQVNGIANFLASSVENLDLKNIRILSSSGEMLYYGEDIEENGTSLNNKINYEVTMENKIEKDVLSILLGEFDDAVVTADLIIDFDAQSSVKEEYSTPEGQAKGIPSKEYHHESQGTDQTPSGIPGTDSNNGTTDYLVPNNSTSDSSTKIDQVEYDVNKTITNESKHIGNIKYNESSVSISAKKYKIYDQALLEKQGDLDNITWEEFKAQNSQTEKIAIDDDLMALINNAANGSKVQIIGYEVPTFIPVSVEKKPITDYIFIAIIVIMIALLGYAVYKGTEPVEVTEIQPELSVEDMLASTKEQQDLEEIEFDDKSDTRVQIEKFVDEKPDAVAQLLRNWLNEDWE</sequence>
<feature type="domain" description="Flagellar M-ring C-terminal" evidence="12">
    <location>
        <begin position="258"/>
        <end position="371"/>
    </location>
</feature>
<dbReference type="AlphaFoldDB" id="A0A9W5Y8A1"/>
<comment type="similarity">
    <text evidence="3">Belongs to the FliF family.</text>
</comment>
<organism evidence="13 14">
    <name type="scientific">Vallitalea longa</name>
    <dbReference type="NCBI Taxonomy" id="2936439"/>
    <lineage>
        <taxon>Bacteria</taxon>
        <taxon>Bacillati</taxon>
        <taxon>Bacillota</taxon>
        <taxon>Clostridia</taxon>
        <taxon>Lachnospirales</taxon>
        <taxon>Vallitaleaceae</taxon>
        <taxon>Vallitalea</taxon>
    </lineage>
</organism>
<comment type="caution">
    <text evidence="13">The sequence shown here is derived from an EMBL/GenBank/DDBJ whole genome shotgun (WGS) entry which is preliminary data.</text>
</comment>
<name>A0A9W5Y8A1_9FIRM</name>
<keyword evidence="13" id="KW-0969">Cilium</keyword>
<feature type="domain" description="Flagellar M-ring N-terminal" evidence="11">
    <location>
        <begin position="46"/>
        <end position="218"/>
    </location>
</feature>
<evidence type="ECO:0000256" key="4">
    <source>
        <dbReference type="ARBA" id="ARBA00022475"/>
    </source>
</evidence>
<keyword evidence="4" id="KW-1003">Cell membrane</keyword>
<dbReference type="GO" id="GO:0071973">
    <property type="term" value="P:bacterial-type flagellum-dependent cell motility"/>
    <property type="evidence" value="ECO:0007669"/>
    <property type="project" value="InterPro"/>
</dbReference>
<dbReference type="InterPro" id="IPR045851">
    <property type="entry name" value="AMP-bd_C_sf"/>
</dbReference>
<dbReference type="GO" id="GO:0005886">
    <property type="term" value="C:plasma membrane"/>
    <property type="evidence" value="ECO:0007669"/>
    <property type="project" value="UniProtKB-SubCell"/>
</dbReference>
<dbReference type="Proteomes" id="UP001144256">
    <property type="component" value="Unassembled WGS sequence"/>
</dbReference>
<gene>
    <name evidence="13" type="primary">fliF</name>
    <name evidence="13" type="ORF">SH1V18_14700</name>
</gene>
<feature type="transmembrane region" description="Helical" evidence="10">
    <location>
        <begin position="25"/>
        <end position="45"/>
    </location>
</feature>
<dbReference type="EMBL" id="BRLB01000002">
    <property type="protein sequence ID" value="GKX28990.1"/>
    <property type="molecule type" value="Genomic_DNA"/>
</dbReference>
<evidence type="ECO:0000259" key="12">
    <source>
        <dbReference type="Pfam" id="PF08345"/>
    </source>
</evidence>
<protein>
    <submittedName>
        <fullName evidence="13">Flagellar M-ring protein</fullName>
    </submittedName>
</protein>
<dbReference type="InterPro" id="IPR043427">
    <property type="entry name" value="YscJ/FliF"/>
</dbReference>
<dbReference type="PANTHER" id="PTHR30046">
    <property type="entry name" value="FLAGELLAR M-RING PROTEIN"/>
    <property type="match status" value="1"/>
</dbReference>